<evidence type="ECO:0000313" key="1">
    <source>
        <dbReference type="EMBL" id="KAF3581208.1"/>
    </source>
</evidence>
<reference evidence="1 2" key="1">
    <citation type="journal article" date="2020" name="BMC Genomics">
        <title>Intraspecific diversification of the crop wild relative Brassica cretica Lam. using demographic model selection.</title>
        <authorList>
            <person name="Kioukis A."/>
            <person name="Michalopoulou V.A."/>
            <person name="Briers L."/>
            <person name="Pirintsos S."/>
            <person name="Studholme D.J."/>
            <person name="Pavlidis P."/>
            <person name="Sarris P.F."/>
        </authorList>
    </citation>
    <scope>NUCLEOTIDE SEQUENCE [LARGE SCALE GENOMIC DNA]</scope>
    <source>
        <strain evidence="2">cv. PFS-1207/04</strain>
    </source>
</reference>
<accession>A0ABQ7DT38</accession>
<dbReference type="PANTHER" id="PTHR44378:SF2">
    <property type="entry name" value="ACYL-ACTIVATING ENZYME 17, PEROXISOMAL-RELATED"/>
    <property type="match status" value="1"/>
</dbReference>
<dbReference type="EMBL" id="QGKV02000649">
    <property type="protein sequence ID" value="KAF3581208.1"/>
    <property type="molecule type" value="Genomic_DNA"/>
</dbReference>
<dbReference type="Proteomes" id="UP000266723">
    <property type="component" value="Unassembled WGS sequence"/>
</dbReference>
<evidence type="ECO:0000313" key="2">
    <source>
        <dbReference type="Proteomes" id="UP000266723"/>
    </source>
</evidence>
<keyword evidence="2" id="KW-1185">Reference proteome</keyword>
<name>A0ABQ7DT38_BRACR</name>
<organism evidence="1 2">
    <name type="scientific">Brassica cretica</name>
    <name type="common">Mustard</name>
    <dbReference type="NCBI Taxonomy" id="69181"/>
    <lineage>
        <taxon>Eukaryota</taxon>
        <taxon>Viridiplantae</taxon>
        <taxon>Streptophyta</taxon>
        <taxon>Embryophyta</taxon>
        <taxon>Tracheophyta</taxon>
        <taxon>Spermatophyta</taxon>
        <taxon>Magnoliopsida</taxon>
        <taxon>eudicotyledons</taxon>
        <taxon>Gunneridae</taxon>
        <taxon>Pentapetalae</taxon>
        <taxon>rosids</taxon>
        <taxon>malvids</taxon>
        <taxon>Brassicales</taxon>
        <taxon>Brassicaceae</taxon>
        <taxon>Brassiceae</taxon>
        <taxon>Brassica</taxon>
    </lineage>
</organism>
<sequence>MDEIIRGDKSDKSIPLYRRDVDAEAPLAIFIPARGSFVRMNLRENDLSWNEFLGKAGNMRYAQCIQYTRRGIYCCRETSRSLLHDTENTSTVIPAYVDKDVVSPVTCGTWPCGLALVVIKTCNGSPSNVRWFVMNGGSCLLVTSPV</sequence>
<dbReference type="PANTHER" id="PTHR44378">
    <property type="entry name" value="ACYL-ACTIVATING ENZYME 17, PEROXISOMAL-RELATED"/>
    <property type="match status" value="1"/>
</dbReference>
<comment type="caution">
    <text evidence="1">The sequence shown here is derived from an EMBL/GenBank/DDBJ whole genome shotgun (WGS) entry which is preliminary data.</text>
</comment>
<gene>
    <name evidence="1" type="ORF">DY000_02029850</name>
</gene>
<proteinExistence type="predicted"/>
<protein>
    <submittedName>
        <fullName evidence="1">Uncharacterized protein</fullName>
    </submittedName>
</protein>